<evidence type="ECO:0000313" key="3">
    <source>
        <dbReference type="Proteomes" id="UP000003178"/>
    </source>
</evidence>
<keyword evidence="3" id="KW-1185">Reference proteome</keyword>
<dbReference type="EMBL" id="ABWP01000071">
    <property type="protein sequence ID" value="EEA84507.1"/>
    <property type="molecule type" value="Genomic_DNA"/>
</dbReference>
<dbReference type="Pfam" id="PF04122">
    <property type="entry name" value="CW_binding_2"/>
    <property type="match status" value="3"/>
</dbReference>
<reference evidence="2 3" key="1">
    <citation type="submission" date="2008-09" db="EMBL/GenBank/DDBJ databases">
        <authorList>
            <person name="Fulton L."/>
            <person name="Clifton S."/>
            <person name="Fulton B."/>
            <person name="Xu J."/>
            <person name="Minx P."/>
            <person name="Pepin K.H."/>
            <person name="Johnson M."/>
            <person name="Thiruvilangam P."/>
            <person name="Bhonagiri V."/>
            <person name="Nash W.E."/>
            <person name="Mardis E.R."/>
            <person name="Wilson R.K."/>
        </authorList>
    </citation>
    <scope>NUCLEOTIDE SEQUENCE [LARGE SCALE GENOMIC DNA]</scope>
    <source>
        <strain evidence="2 3">DSM 13275</strain>
    </source>
</reference>
<accession>B6G1A1</accession>
<organism evidence="2 3">
    <name type="scientific">Peptacetobacter hiranonis (strain DSM 13275 / JCM 10541 / KCTC 15199 / TO-931)</name>
    <name type="common">Clostridium hiranonis</name>
    <dbReference type="NCBI Taxonomy" id="500633"/>
    <lineage>
        <taxon>Bacteria</taxon>
        <taxon>Bacillati</taxon>
        <taxon>Bacillota</taxon>
        <taxon>Clostridia</taxon>
        <taxon>Peptostreptococcales</taxon>
        <taxon>Peptostreptococcaceae</taxon>
        <taxon>Peptacetobacter</taxon>
    </lineage>
</organism>
<evidence type="ECO:0000313" key="2">
    <source>
        <dbReference type="EMBL" id="EEA84507.1"/>
    </source>
</evidence>
<proteinExistence type="predicted"/>
<dbReference type="PANTHER" id="PTHR30032:SF8">
    <property type="entry name" value="GERMINATION-SPECIFIC N-ACETYLMURAMOYL-L-ALANINE AMIDASE"/>
    <property type="match status" value="1"/>
</dbReference>
<evidence type="ECO:0000256" key="1">
    <source>
        <dbReference type="SAM" id="MobiDB-lite"/>
    </source>
</evidence>
<comment type="caution">
    <text evidence="2">The sequence shown here is derived from an EMBL/GenBank/DDBJ whole genome shotgun (WGS) entry which is preliminary data.</text>
</comment>
<dbReference type="eggNOG" id="COG2247">
    <property type="taxonomic scope" value="Bacteria"/>
</dbReference>
<dbReference type="HOGENOM" id="CLU_028455_3_2_9"/>
<feature type="region of interest" description="Disordered" evidence="1">
    <location>
        <begin position="529"/>
        <end position="554"/>
    </location>
</feature>
<dbReference type="AlphaFoldDB" id="B6G1A1"/>
<sequence length="554" mass="58366">MKKYDKIIIIIKIKTEVSIMNMKKYTTVALAATMAVGTVIPASAASIDKIVGNNRYETAAMISKRAYSTAETVILVNDDAIPDALAATPYANALKAPILLTSKNALTAVTKDEIVRTGAKKVVLIGGEAVLPEALVEELKAAGVTTVDRIKGDTREETALEIAKALNDFNKSNKLEAINSVAVVNGTNGLADAVSVAAIAAEKGMPIILSNPKKGIEVSKDFIKDNKISNSYIIGGDSVVSEEVAESLPAAIRIEGKNRNDTNARVIEEFYKGKELNNIYVAKDGIKKSGELIDALSVGVLAAKNNAPVVIVGSKLSDSQKSLFKNKVIKTITQVGGNGNEDAVEEIKATQTNINYEVNNKDDLNTVLANANAGDTITLKTNADTSDDFTISTDKAINIKINGTFNGKVTLDSAEANVEIAGGSIKGLEIKRAASLTVVGGVKVENLLLDANSESISVINKGTMTNLDVDASKASIKNEGTTTSVKINGTSVTLENTGSIKTVEVNGTGATIKNSAKIEDKITGTATDVKFEGDKTEAEKAEDKKEENQATETK</sequence>
<reference evidence="2 3" key="2">
    <citation type="submission" date="2008-10" db="EMBL/GenBank/DDBJ databases">
        <title>Draft genome sequence of Clostridium hiranonis (DSM 13275).</title>
        <authorList>
            <person name="Sudarsanam P."/>
            <person name="Ley R."/>
            <person name="Guruge J."/>
            <person name="Turnbaugh P.J."/>
            <person name="Mahowald M."/>
            <person name="Liep D."/>
            <person name="Gordon J."/>
        </authorList>
    </citation>
    <scope>NUCLEOTIDE SEQUENCE [LARGE SCALE GENOMIC DNA]</scope>
    <source>
        <strain evidence="2 3">DSM 13275</strain>
    </source>
</reference>
<dbReference type="InterPro" id="IPR051922">
    <property type="entry name" value="Bact_Sporulation_Assoc"/>
</dbReference>
<name>B6G1A1_PEPHT</name>
<dbReference type="Gene3D" id="3.40.50.12090">
    <property type="match status" value="2"/>
</dbReference>
<dbReference type="STRING" id="500633.CLOHIR_01907"/>
<dbReference type="InterPro" id="IPR007253">
    <property type="entry name" value="Cell_wall-bd_2"/>
</dbReference>
<gene>
    <name evidence="2" type="primary">cwpV</name>
    <name evidence="2" type="ORF">CLOHIR_01907</name>
</gene>
<dbReference type="Proteomes" id="UP000003178">
    <property type="component" value="Unassembled WGS sequence"/>
</dbReference>
<protein>
    <submittedName>
        <fullName evidence="2">Cell wall protein V</fullName>
    </submittedName>
</protein>
<dbReference type="PANTHER" id="PTHR30032">
    <property type="entry name" value="N-ACETYLMURAMOYL-L-ALANINE AMIDASE-RELATED"/>
    <property type="match status" value="1"/>
</dbReference>